<dbReference type="KEGG" id="pswu:SY83_12170"/>
<evidence type="ECO:0000256" key="4">
    <source>
        <dbReference type="SAM" id="Phobius"/>
    </source>
</evidence>
<comment type="similarity">
    <text evidence="2">Belongs to the methyl-accepting chemotaxis (MCP) protein family.</text>
</comment>
<dbReference type="SMART" id="SM00283">
    <property type="entry name" value="MA"/>
    <property type="match status" value="1"/>
</dbReference>
<dbReference type="SUPFAM" id="SSF58104">
    <property type="entry name" value="Methyl-accepting chemotaxis protein (MCP) signaling domain"/>
    <property type="match status" value="1"/>
</dbReference>
<protein>
    <recommendedName>
        <fullName evidence="5">Methyl-accepting transducer domain-containing protein</fullName>
    </recommendedName>
</protein>
<dbReference type="PANTHER" id="PTHR32089:SF112">
    <property type="entry name" value="LYSOZYME-LIKE PROTEIN-RELATED"/>
    <property type="match status" value="1"/>
</dbReference>
<evidence type="ECO:0000256" key="3">
    <source>
        <dbReference type="PROSITE-ProRule" id="PRU00284"/>
    </source>
</evidence>
<dbReference type="RefSeq" id="WP_068606835.1">
    <property type="nucleotide sequence ID" value="NZ_CP011388.1"/>
</dbReference>
<dbReference type="InterPro" id="IPR004089">
    <property type="entry name" value="MCPsignal_dom"/>
</dbReference>
<dbReference type="PRINTS" id="PR00260">
    <property type="entry name" value="CHEMTRNSDUCR"/>
</dbReference>
<keyword evidence="4" id="KW-0812">Transmembrane</keyword>
<dbReference type="GO" id="GO:0004888">
    <property type="term" value="F:transmembrane signaling receptor activity"/>
    <property type="evidence" value="ECO:0007669"/>
    <property type="project" value="InterPro"/>
</dbReference>
<evidence type="ECO:0000259" key="5">
    <source>
        <dbReference type="PROSITE" id="PS50111"/>
    </source>
</evidence>
<evidence type="ECO:0000313" key="6">
    <source>
        <dbReference type="EMBL" id="ANE46907.1"/>
    </source>
</evidence>
<dbReference type="AlphaFoldDB" id="A0A172TJ81"/>
<dbReference type="GO" id="GO:0016020">
    <property type="term" value="C:membrane"/>
    <property type="evidence" value="ECO:0007669"/>
    <property type="project" value="InterPro"/>
</dbReference>
<reference evidence="6 7" key="1">
    <citation type="submission" date="2015-01" db="EMBL/GenBank/DDBJ databases">
        <title>Paenibacillus swuensis/DY6/whole genome sequencing.</title>
        <authorList>
            <person name="Kim M.K."/>
            <person name="Srinivasan S."/>
            <person name="Lee J.-J."/>
        </authorList>
    </citation>
    <scope>NUCLEOTIDE SEQUENCE [LARGE SCALE GENOMIC DNA]</scope>
    <source>
        <strain evidence="6 7">DY6</strain>
    </source>
</reference>
<keyword evidence="4" id="KW-0472">Membrane</keyword>
<sequence>MSNDMFLKENGEIVSRVLYKLFVAASAVMMLNNVIQIAIFGMPKFNFMGVVYQLLFLLFLIPVLYYKFGSSKERFKPLSVASMLIFAFLLHTDSWVNVPFVWLFPIGLASLYADYGLIKRTFYFTVPLLVISQFTHYYIGSPMLIESSMNRSVLTAIYYGVQFLFIGVIFLNSTKRSSQMLTQSQKLTDDMGTVLQTIQSASDELNGNVDDLNQSIQTADKTVAKIHGSAGAIAQESQLFSSSIQGVEQDIGTMVDGMHEASEKSKNAGQFTLQVVRMADRNKEELLNTIRSIEDIQTASDKSTQAVNELAAKTEEIQDILNVIRGIAEQTNLLALNASIEAARAGEQGRGFAVVAGEVRKLAEQTQTSSSHIQELLRDVETTKDNVVKSLRGSDEMIQQTVNSIQTSASDYGNLVEMQYEMSRMLQEINDTMYRLAEEGKSSAASVAVLRETHAGNMQELSVMVGGMSEVTSSFGHMGAAVQLVSGRADALASLSSESNEERKA</sequence>
<dbReference type="EMBL" id="CP011388">
    <property type="protein sequence ID" value="ANE46907.1"/>
    <property type="molecule type" value="Genomic_DNA"/>
</dbReference>
<evidence type="ECO:0000256" key="2">
    <source>
        <dbReference type="ARBA" id="ARBA00029447"/>
    </source>
</evidence>
<dbReference type="GO" id="GO:0007165">
    <property type="term" value="P:signal transduction"/>
    <property type="evidence" value="ECO:0007669"/>
    <property type="project" value="UniProtKB-KW"/>
</dbReference>
<organism evidence="6 7">
    <name type="scientific">Paenibacillus swuensis</name>
    <dbReference type="NCBI Taxonomy" id="1178515"/>
    <lineage>
        <taxon>Bacteria</taxon>
        <taxon>Bacillati</taxon>
        <taxon>Bacillota</taxon>
        <taxon>Bacilli</taxon>
        <taxon>Bacillales</taxon>
        <taxon>Paenibacillaceae</taxon>
        <taxon>Paenibacillus</taxon>
    </lineage>
</organism>
<keyword evidence="1 3" id="KW-0807">Transducer</keyword>
<evidence type="ECO:0000313" key="7">
    <source>
        <dbReference type="Proteomes" id="UP000076927"/>
    </source>
</evidence>
<evidence type="ECO:0000256" key="1">
    <source>
        <dbReference type="ARBA" id="ARBA00023224"/>
    </source>
</evidence>
<proteinExistence type="inferred from homology"/>
<keyword evidence="4" id="KW-1133">Transmembrane helix</keyword>
<dbReference type="PANTHER" id="PTHR32089">
    <property type="entry name" value="METHYL-ACCEPTING CHEMOTAXIS PROTEIN MCPB"/>
    <property type="match status" value="1"/>
</dbReference>
<feature type="transmembrane region" description="Helical" evidence="4">
    <location>
        <begin position="21"/>
        <end position="41"/>
    </location>
</feature>
<name>A0A172TJ81_9BACL</name>
<dbReference type="InterPro" id="IPR004090">
    <property type="entry name" value="Chemotax_Me-accpt_rcpt"/>
</dbReference>
<gene>
    <name evidence="6" type="ORF">SY83_12170</name>
</gene>
<dbReference type="GO" id="GO:0006935">
    <property type="term" value="P:chemotaxis"/>
    <property type="evidence" value="ECO:0007669"/>
    <property type="project" value="InterPro"/>
</dbReference>
<feature type="domain" description="Methyl-accepting transducer" evidence="5">
    <location>
        <begin position="215"/>
        <end position="451"/>
    </location>
</feature>
<dbReference type="Pfam" id="PF00015">
    <property type="entry name" value="MCPsignal"/>
    <property type="match status" value="1"/>
</dbReference>
<keyword evidence="7" id="KW-1185">Reference proteome</keyword>
<dbReference type="Proteomes" id="UP000076927">
    <property type="component" value="Chromosome"/>
</dbReference>
<dbReference type="Gene3D" id="1.10.287.950">
    <property type="entry name" value="Methyl-accepting chemotaxis protein"/>
    <property type="match status" value="1"/>
</dbReference>
<feature type="transmembrane region" description="Helical" evidence="4">
    <location>
        <begin position="152"/>
        <end position="171"/>
    </location>
</feature>
<feature type="transmembrane region" description="Helical" evidence="4">
    <location>
        <begin position="47"/>
        <end position="68"/>
    </location>
</feature>
<feature type="transmembrane region" description="Helical" evidence="4">
    <location>
        <begin position="122"/>
        <end position="140"/>
    </location>
</feature>
<dbReference type="PATRIC" id="fig|1178515.4.peg.2430"/>
<dbReference type="PROSITE" id="PS50111">
    <property type="entry name" value="CHEMOTAXIS_TRANSDUC_2"/>
    <property type="match status" value="1"/>
</dbReference>
<dbReference type="STRING" id="1178515.SY83_12170"/>
<accession>A0A172TJ81</accession>